<dbReference type="PANTHER" id="PTHR30629:SF2">
    <property type="entry name" value="PROPHAGE INTEGRASE INTS-RELATED"/>
    <property type="match status" value="1"/>
</dbReference>
<dbReference type="AlphaFoldDB" id="N8QEZ4"/>
<dbReference type="Pfam" id="PF00589">
    <property type="entry name" value="Phage_integrase"/>
    <property type="match status" value="1"/>
</dbReference>
<dbReference type="GeneID" id="99692217"/>
<dbReference type="Proteomes" id="UP000023776">
    <property type="component" value="Unassembled WGS sequence"/>
</dbReference>
<evidence type="ECO:0000313" key="6">
    <source>
        <dbReference type="EMBL" id="ENU37105.1"/>
    </source>
</evidence>
<dbReference type="GO" id="GO:0003677">
    <property type="term" value="F:DNA binding"/>
    <property type="evidence" value="ECO:0007669"/>
    <property type="project" value="UniProtKB-KW"/>
</dbReference>
<dbReference type="Gene3D" id="1.10.150.130">
    <property type="match status" value="1"/>
</dbReference>
<evidence type="ECO:0000259" key="5">
    <source>
        <dbReference type="PROSITE" id="PS51898"/>
    </source>
</evidence>
<proteinExistence type="inferred from homology"/>
<name>N8QEZ4_9GAMM</name>
<comment type="similarity">
    <text evidence="1">Belongs to the 'phage' integrase family.</text>
</comment>
<keyword evidence="2" id="KW-0229">DNA integration</keyword>
<dbReference type="InterPro" id="IPR010998">
    <property type="entry name" value="Integrase_recombinase_N"/>
</dbReference>
<organism evidence="6 7">
    <name type="scientific">Acinetobacter parvus DSM 16617 = CIP 108168</name>
    <dbReference type="NCBI Taxonomy" id="981333"/>
    <lineage>
        <taxon>Bacteria</taxon>
        <taxon>Pseudomonadati</taxon>
        <taxon>Pseudomonadota</taxon>
        <taxon>Gammaproteobacteria</taxon>
        <taxon>Moraxellales</taxon>
        <taxon>Moraxellaceae</taxon>
        <taxon>Acinetobacter</taxon>
    </lineage>
</organism>
<dbReference type="Gene3D" id="3.30.160.390">
    <property type="entry name" value="Integrase, DNA-binding domain"/>
    <property type="match status" value="1"/>
</dbReference>
<evidence type="ECO:0000256" key="2">
    <source>
        <dbReference type="ARBA" id="ARBA00022908"/>
    </source>
</evidence>
<accession>N8QEZ4</accession>
<dbReference type="RefSeq" id="WP_004681050.1">
    <property type="nucleotide sequence ID" value="NZ_AIEB01000047.1"/>
</dbReference>
<keyword evidence="3" id="KW-0238">DNA-binding</keyword>
<dbReference type="EMBL" id="APOM01000014">
    <property type="protein sequence ID" value="ENU37105.1"/>
    <property type="molecule type" value="Genomic_DNA"/>
</dbReference>
<dbReference type="PATRIC" id="fig|981333.9.peg.685"/>
<dbReference type="InterPro" id="IPR011010">
    <property type="entry name" value="DNA_brk_join_enz"/>
</dbReference>
<evidence type="ECO:0000256" key="1">
    <source>
        <dbReference type="ARBA" id="ARBA00008857"/>
    </source>
</evidence>
<dbReference type="PANTHER" id="PTHR30629">
    <property type="entry name" value="PROPHAGE INTEGRASE"/>
    <property type="match status" value="1"/>
</dbReference>
<evidence type="ECO:0000313" key="7">
    <source>
        <dbReference type="Proteomes" id="UP000023776"/>
    </source>
</evidence>
<dbReference type="Gene3D" id="1.10.443.10">
    <property type="entry name" value="Intergrase catalytic core"/>
    <property type="match status" value="1"/>
</dbReference>
<keyword evidence="7" id="KW-1185">Reference proteome</keyword>
<comment type="caution">
    <text evidence="6">The sequence shown here is derived from an EMBL/GenBank/DDBJ whole genome shotgun (WGS) entry which is preliminary data.</text>
</comment>
<sequence length="455" mass="52524">MVRSIDQQTTIKKALSAKAIEKMKVGDPDKADVGEYTGLRVHCGRTGMKTFFYRYRSPVDDSIKQYKIGNFPQVTLAEARIELTRLKAERNQGICPKYKKEQEKLQQQIEHELAQKDMSQLTVHQMIEMYLTEVIEDHWITDPRTGERKKVLGVRKPKGQSETRRTLYGDAVRVLGNRIALEVTRKDVVALTKEIIDRGSNVQAGRVLSELTLAYEYAIGLERFPANFANPALLAKMSIKQSRLKVTCKKGTRVLNDQELKRVLAWLPTSGFTTHQKHILYLTLWTGCRTGELCDAQWRDFDLDQGTWHLKASKNSTERYVQLSRQCVNFLRNLYKPDQEYLFASSRTGLPIQQKSLTEIKWQMKNPDKVKTNFRPEQLWLTDIDDWNPHDLRRTVRTGLSRLGCSTDIAEAVLGHSKKGIEGTYNLHNYEAECAEWLQKWADYLDEIINNKALD</sequence>
<dbReference type="PROSITE" id="PS51898">
    <property type="entry name" value="TYR_RECOMBINASE"/>
    <property type="match status" value="1"/>
</dbReference>
<dbReference type="InterPro" id="IPR050808">
    <property type="entry name" value="Phage_Integrase"/>
</dbReference>
<reference evidence="6 7" key="1">
    <citation type="submission" date="2013-02" db="EMBL/GenBank/DDBJ databases">
        <title>The Genome Sequence of Acinetobacter parvus CIP 108168.</title>
        <authorList>
            <consortium name="The Broad Institute Genome Sequencing Platform"/>
            <consortium name="The Broad Institute Genome Sequencing Center for Infectious Disease"/>
            <person name="Cerqueira G."/>
            <person name="Feldgarden M."/>
            <person name="Courvalin P."/>
            <person name="Perichon B."/>
            <person name="Grillot-Courvalin C."/>
            <person name="Clermont D."/>
            <person name="Rocha E."/>
            <person name="Yoon E.-J."/>
            <person name="Nemec A."/>
            <person name="Walker B."/>
            <person name="Young S.K."/>
            <person name="Zeng Q."/>
            <person name="Gargeya S."/>
            <person name="Fitzgerald M."/>
            <person name="Haas B."/>
            <person name="Abouelleil A."/>
            <person name="Alvarado L."/>
            <person name="Arachchi H.M."/>
            <person name="Berlin A.M."/>
            <person name="Chapman S.B."/>
            <person name="Dewar J."/>
            <person name="Goldberg J."/>
            <person name="Griggs A."/>
            <person name="Gujja S."/>
            <person name="Hansen M."/>
            <person name="Howarth C."/>
            <person name="Imamovic A."/>
            <person name="Larimer J."/>
            <person name="McCowan C."/>
            <person name="Murphy C."/>
            <person name="Neiman D."/>
            <person name="Pearson M."/>
            <person name="Priest M."/>
            <person name="Roberts A."/>
            <person name="Saif S."/>
            <person name="Shea T."/>
            <person name="Sisk P."/>
            <person name="Sykes S."/>
            <person name="Wortman J."/>
            <person name="Nusbaum C."/>
            <person name="Birren B."/>
        </authorList>
    </citation>
    <scope>NUCLEOTIDE SEQUENCE [LARGE SCALE GENOMIC DNA]</scope>
    <source>
        <strain evidence="6 7">CIP 108168</strain>
    </source>
</reference>
<evidence type="ECO:0000256" key="3">
    <source>
        <dbReference type="ARBA" id="ARBA00023125"/>
    </source>
</evidence>
<dbReference type="CDD" id="cd00801">
    <property type="entry name" value="INT_P4_C"/>
    <property type="match status" value="1"/>
</dbReference>
<protein>
    <recommendedName>
        <fullName evidence="5">Tyr recombinase domain-containing protein</fullName>
    </recommendedName>
</protein>
<dbReference type="InterPro" id="IPR013762">
    <property type="entry name" value="Integrase-like_cat_sf"/>
</dbReference>
<dbReference type="SUPFAM" id="SSF56349">
    <property type="entry name" value="DNA breaking-rejoining enzymes"/>
    <property type="match status" value="1"/>
</dbReference>
<dbReference type="InterPro" id="IPR002104">
    <property type="entry name" value="Integrase_catalytic"/>
</dbReference>
<dbReference type="Pfam" id="PF13356">
    <property type="entry name" value="Arm-DNA-bind_3"/>
    <property type="match status" value="1"/>
</dbReference>
<dbReference type="HOGENOM" id="CLU_027562_0_4_6"/>
<dbReference type="GO" id="GO:0015074">
    <property type="term" value="P:DNA integration"/>
    <property type="evidence" value="ECO:0007669"/>
    <property type="project" value="UniProtKB-KW"/>
</dbReference>
<gene>
    <name evidence="6" type="ORF">F988_00677</name>
</gene>
<feature type="domain" description="Tyr recombinase" evidence="5">
    <location>
        <begin position="250"/>
        <end position="439"/>
    </location>
</feature>
<dbReference type="InterPro" id="IPR025166">
    <property type="entry name" value="Integrase_DNA_bind_dom"/>
</dbReference>
<keyword evidence="4" id="KW-0233">DNA recombination</keyword>
<evidence type="ECO:0000256" key="4">
    <source>
        <dbReference type="ARBA" id="ARBA00023172"/>
    </source>
</evidence>
<dbReference type="InterPro" id="IPR038488">
    <property type="entry name" value="Integrase_DNA-bd_sf"/>
</dbReference>
<dbReference type="GO" id="GO:0006310">
    <property type="term" value="P:DNA recombination"/>
    <property type="evidence" value="ECO:0007669"/>
    <property type="project" value="UniProtKB-KW"/>
</dbReference>